<evidence type="ECO:0000313" key="2">
    <source>
        <dbReference type="EMBL" id="GGK31317.1"/>
    </source>
</evidence>
<dbReference type="InterPro" id="IPR050553">
    <property type="entry name" value="Thioredoxin_ResA/DsbE_sf"/>
</dbReference>
<dbReference type="Pfam" id="PF13905">
    <property type="entry name" value="Thioredoxin_8"/>
    <property type="match status" value="1"/>
</dbReference>
<reference evidence="2" key="2">
    <citation type="submission" date="2020-09" db="EMBL/GenBank/DDBJ databases">
        <authorList>
            <person name="Sun Q."/>
            <person name="Ohkuma M."/>
        </authorList>
    </citation>
    <scope>NUCLEOTIDE SEQUENCE</scope>
    <source>
        <strain evidence="2">JCM 12862</strain>
    </source>
</reference>
<dbReference type="InterPro" id="IPR013766">
    <property type="entry name" value="Thioredoxin_domain"/>
</dbReference>
<feature type="domain" description="Thioredoxin" evidence="1">
    <location>
        <begin position="304"/>
        <end position="437"/>
    </location>
</feature>
<comment type="caution">
    <text evidence="2">The sequence shown here is derived from an EMBL/GenBank/DDBJ whole genome shotgun (WGS) entry which is preliminary data.</text>
</comment>
<dbReference type="PANTHER" id="PTHR42852:SF13">
    <property type="entry name" value="PROTEIN DIPZ"/>
    <property type="match status" value="1"/>
</dbReference>
<dbReference type="EMBL" id="BMNR01000006">
    <property type="protein sequence ID" value="GGK31317.1"/>
    <property type="molecule type" value="Genomic_DNA"/>
</dbReference>
<evidence type="ECO:0000313" key="3">
    <source>
        <dbReference type="Proteomes" id="UP000612329"/>
    </source>
</evidence>
<dbReference type="InterPro" id="IPR012336">
    <property type="entry name" value="Thioredoxin-like_fold"/>
</dbReference>
<dbReference type="PANTHER" id="PTHR42852">
    <property type="entry name" value="THIOL:DISULFIDE INTERCHANGE PROTEIN DSBE"/>
    <property type="match status" value="1"/>
</dbReference>
<accession>A0A8J3BQH2</accession>
<proteinExistence type="predicted"/>
<gene>
    <name evidence="2" type="ORF">GCM10007962_27180</name>
</gene>
<organism evidence="2 3">
    <name type="scientific">Yeosuana aromativorans</name>
    <dbReference type="NCBI Taxonomy" id="288019"/>
    <lineage>
        <taxon>Bacteria</taxon>
        <taxon>Pseudomonadati</taxon>
        <taxon>Bacteroidota</taxon>
        <taxon>Flavobacteriia</taxon>
        <taxon>Flavobacteriales</taxon>
        <taxon>Flavobacteriaceae</taxon>
        <taxon>Yeosuana</taxon>
    </lineage>
</organism>
<dbReference type="Proteomes" id="UP000612329">
    <property type="component" value="Unassembled WGS sequence"/>
</dbReference>
<dbReference type="CDD" id="cd02966">
    <property type="entry name" value="TlpA_like_family"/>
    <property type="match status" value="1"/>
</dbReference>
<name>A0A8J3BQH2_9FLAO</name>
<protein>
    <recommendedName>
        <fullName evidence="1">Thioredoxin domain-containing protein</fullName>
    </recommendedName>
</protein>
<sequence>MLKQFFFSSILLPSLLFSQHVIKGKFTNADDYKYALLYRIQPTSSEYITNSEINKDGSFELKLDSTATAGMYKIVYAMPKEEYNFDVIYNAKEDIDLTFDSEKGITYQASHENKLMTGYTKSMSMISQSIAKFYREQSKDTAALMSIFKTQRDTQASFEAAAQGTIALQFIKANKPYIPDLFEDIKTYIEHLKAHFFDSVDFNNTTLQSSSFLSERMFNYIFGMVTAGNHKLEAYKSNIDTFCDAMKDALLTIKRSLLLQLWQKMVDAQFDTVANYISDTYLIDIAKTLKDQELVDGLVHYKNTSLQSKAPDFSLDGTENGNKLSDLSGYEYYVVVFWSSTCSHCLHEIPILESFVKTLDKGFLKVVAVGLEDDDKTWSKTIKEFPDFIHVLGLGKWDNKIGDDYGVTATPTYFILDKAKRIIDKPDDVEALKSFFKEKE</sequence>
<dbReference type="PROSITE" id="PS51352">
    <property type="entry name" value="THIOREDOXIN_2"/>
    <property type="match status" value="1"/>
</dbReference>
<dbReference type="InterPro" id="IPR036249">
    <property type="entry name" value="Thioredoxin-like_sf"/>
</dbReference>
<dbReference type="SUPFAM" id="SSF52833">
    <property type="entry name" value="Thioredoxin-like"/>
    <property type="match status" value="1"/>
</dbReference>
<dbReference type="Gene3D" id="3.40.30.10">
    <property type="entry name" value="Glutaredoxin"/>
    <property type="match status" value="1"/>
</dbReference>
<dbReference type="RefSeq" id="WP_188654080.1">
    <property type="nucleotide sequence ID" value="NZ_BMNR01000006.1"/>
</dbReference>
<dbReference type="AlphaFoldDB" id="A0A8J3BQH2"/>
<reference evidence="2" key="1">
    <citation type="journal article" date="2014" name="Int. J. Syst. Evol. Microbiol.">
        <title>Complete genome sequence of Corynebacterium casei LMG S-19264T (=DSM 44701T), isolated from a smear-ripened cheese.</title>
        <authorList>
            <consortium name="US DOE Joint Genome Institute (JGI-PGF)"/>
            <person name="Walter F."/>
            <person name="Albersmeier A."/>
            <person name="Kalinowski J."/>
            <person name="Ruckert C."/>
        </authorList>
    </citation>
    <scope>NUCLEOTIDE SEQUENCE</scope>
    <source>
        <strain evidence="2">JCM 12862</strain>
    </source>
</reference>
<keyword evidence="3" id="KW-1185">Reference proteome</keyword>
<evidence type="ECO:0000259" key="1">
    <source>
        <dbReference type="PROSITE" id="PS51352"/>
    </source>
</evidence>